<sequence>MMATMQRIVSFAYERGLIGEHHLLKIRKRVRTNRADVVWTREEIETFEAGAPAYVSRILIAAVETGYRPGDLSLLARSHFEPRAGTHGRVLIRTRKSRGRNYASVPVTPRLAALVAGLPADQERIIVAANGRPFASSDELGKLVSEWRDRLGIRKGLRLYDARGTAVTRLVRAGCNLGELAAHMGWSLQHAAAMLERYAALDPEMSDGILEKVRRAEDRNAK</sequence>
<dbReference type="InterPro" id="IPR013762">
    <property type="entry name" value="Integrase-like_cat_sf"/>
</dbReference>
<reference evidence="4 5" key="1">
    <citation type="submission" date="2018-04" db="EMBL/GenBank/DDBJ databases">
        <title>Genomic Encyclopedia of Archaeal and Bacterial Type Strains, Phase II (KMG-II): from individual species to whole genera.</title>
        <authorList>
            <person name="Goeker M."/>
        </authorList>
    </citation>
    <scope>NUCLEOTIDE SEQUENCE [LARGE SCALE GENOMIC DNA]</scope>
    <source>
        <strain evidence="4 5">DSM 21823</strain>
    </source>
</reference>
<dbReference type="Gene3D" id="1.10.443.10">
    <property type="entry name" value="Intergrase catalytic core"/>
    <property type="match status" value="1"/>
</dbReference>
<dbReference type="AlphaFoldDB" id="A0A2T6B8A9"/>
<organism evidence="4 5">
    <name type="scientific">Gemmobacter caeni</name>
    <dbReference type="NCBI Taxonomy" id="589035"/>
    <lineage>
        <taxon>Bacteria</taxon>
        <taxon>Pseudomonadati</taxon>
        <taxon>Pseudomonadota</taxon>
        <taxon>Alphaproteobacteria</taxon>
        <taxon>Rhodobacterales</taxon>
        <taxon>Paracoccaceae</taxon>
        <taxon>Gemmobacter</taxon>
    </lineage>
</organism>
<feature type="domain" description="Tyr recombinase" evidence="3">
    <location>
        <begin position="34"/>
        <end position="211"/>
    </location>
</feature>
<gene>
    <name evidence="4" type="ORF">C8N34_10236</name>
</gene>
<dbReference type="OrthoDB" id="7510934at2"/>
<dbReference type="GO" id="GO:0003677">
    <property type="term" value="F:DNA binding"/>
    <property type="evidence" value="ECO:0007669"/>
    <property type="project" value="InterPro"/>
</dbReference>
<dbReference type="SUPFAM" id="SSF56349">
    <property type="entry name" value="DNA breaking-rejoining enzymes"/>
    <property type="match status" value="1"/>
</dbReference>
<keyword evidence="5" id="KW-1185">Reference proteome</keyword>
<dbReference type="PANTHER" id="PTHR30349">
    <property type="entry name" value="PHAGE INTEGRASE-RELATED"/>
    <property type="match status" value="1"/>
</dbReference>
<dbReference type="PROSITE" id="PS51898">
    <property type="entry name" value="TYR_RECOMBINASE"/>
    <property type="match status" value="1"/>
</dbReference>
<dbReference type="PANTHER" id="PTHR30349:SF64">
    <property type="entry name" value="PROPHAGE INTEGRASE INTD-RELATED"/>
    <property type="match status" value="1"/>
</dbReference>
<name>A0A2T6B8A9_9RHOB</name>
<dbReference type="EMBL" id="QBKP01000002">
    <property type="protein sequence ID" value="PTX52258.1"/>
    <property type="molecule type" value="Genomic_DNA"/>
</dbReference>
<dbReference type="InterPro" id="IPR050090">
    <property type="entry name" value="Tyrosine_recombinase_XerCD"/>
</dbReference>
<dbReference type="GO" id="GO:0006310">
    <property type="term" value="P:DNA recombination"/>
    <property type="evidence" value="ECO:0007669"/>
    <property type="project" value="UniProtKB-KW"/>
</dbReference>
<evidence type="ECO:0000259" key="3">
    <source>
        <dbReference type="PROSITE" id="PS51898"/>
    </source>
</evidence>
<protein>
    <recommendedName>
        <fullName evidence="3">Tyr recombinase domain-containing protein</fullName>
    </recommendedName>
</protein>
<accession>A0A2T6B8A9</accession>
<keyword evidence="1" id="KW-0229">DNA integration</keyword>
<evidence type="ECO:0000256" key="2">
    <source>
        <dbReference type="ARBA" id="ARBA00023172"/>
    </source>
</evidence>
<keyword evidence="2" id="KW-0233">DNA recombination</keyword>
<evidence type="ECO:0000313" key="4">
    <source>
        <dbReference type="EMBL" id="PTX52258.1"/>
    </source>
</evidence>
<dbReference type="Proteomes" id="UP000244224">
    <property type="component" value="Unassembled WGS sequence"/>
</dbReference>
<proteinExistence type="predicted"/>
<evidence type="ECO:0000256" key="1">
    <source>
        <dbReference type="ARBA" id="ARBA00022908"/>
    </source>
</evidence>
<dbReference type="InterPro" id="IPR011010">
    <property type="entry name" value="DNA_brk_join_enz"/>
</dbReference>
<comment type="caution">
    <text evidence="4">The sequence shown here is derived from an EMBL/GenBank/DDBJ whole genome shotgun (WGS) entry which is preliminary data.</text>
</comment>
<dbReference type="GO" id="GO:0015074">
    <property type="term" value="P:DNA integration"/>
    <property type="evidence" value="ECO:0007669"/>
    <property type="project" value="UniProtKB-KW"/>
</dbReference>
<dbReference type="InterPro" id="IPR002104">
    <property type="entry name" value="Integrase_catalytic"/>
</dbReference>
<evidence type="ECO:0000313" key="5">
    <source>
        <dbReference type="Proteomes" id="UP000244224"/>
    </source>
</evidence>